<dbReference type="SUPFAM" id="SSF100950">
    <property type="entry name" value="NagB/RpiA/CoA transferase-like"/>
    <property type="match status" value="1"/>
</dbReference>
<gene>
    <name evidence="5" type="ORF">F6I03_04490</name>
</gene>
<dbReference type="GO" id="GO:0003677">
    <property type="term" value="F:DNA binding"/>
    <property type="evidence" value="ECO:0007669"/>
    <property type="project" value="UniProtKB-KW"/>
</dbReference>
<dbReference type="Gene3D" id="1.10.10.10">
    <property type="entry name" value="Winged helix-like DNA-binding domain superfamily/Winged helix DNA-binding domain"/>
    <property type="match status" value="1"/>
</dbReference>
<evidence type="ECO:0000313" key="6">
    <source>
        <dbReference type="Proteomes" id="UP000327148"/>
    </source>
</evidence>
<keyword evidence="2" id="KW-0238">DNA-binding</keyword>
<dbReference type="InterPro" id="IPR014036">
    <property type="entry name" value="DeoR-like_C"/>
</dbReference>
<dbReference type="SMART" id="SM00420">
    <property type="entry name" value="HTH_DEOR"/>
    <property type="match status" value="1"/>
</dbReference>
<evidence type="ECO:0000259" key="4">
    <source>
        <dbReference type="PROSITE" id="PS51000"/>
    </source>
</evidence>
<dbReference type="InterPro" id="IPR050313">
    <property type="entry name" value="Carb_Metab_HTH_regulators"/>
</dbReference>
<dbReference type="Pfam" id="PF08220">
    <property type="entry name" value="HTH_DeoR"/>
    <property type="match status" value="1"/>
</dbReference>
<dbReference type="InterPro" id="IPR036390">
    <property type="entry name" value="WH_DNA-bd_sf"/>
</dbReference>
<keyword evidence="3" id="KW-0804">Transcription</keyword>
<dbReference type="InterPro" id="IPR001034">
    <property type="entry name" value="DeoR_HTH"/>
</dbReference>
<dbReference type="AlphaFoldDB" id="A0A5N1GL44"/>
<dbReference type="PRINTS" id="PR00037">
    <property type="entry name" value="HTHLACR"/>
</dbReference>
<dbReference type="STRING" id="119206.AWM72_04185"/>
<dbReference type="GO" id="GO:0003700">
    <property type="term" value="F:DNA-binding transcription factor activity"/>
    <property type="evidence" value="ECO:0007669"/>
    <property type="project" value="InterPro"/>
</dbReference>
<sequence>MIARSCEEIISETTIYVKICKEESKKKGELDMLQAERHQKILELLASQQVVKTSELSDYFNLSRQTIHNDIDVMESKGLLQKVHGGAVANKVAVEPEAHQRKQQFPQEKDAIARQAVHLVKEGETLFIDMGTTTAAMVPYLLAFNQLTIITNNVQVAIELREKAAFTVILLGGNLRAKEMSTSGPDTVQALKKYYADRCFLGASGVSAKQAFTDYHLDENQVRRQMIANAGHRYVLCDHSKLNQHTLEQFASLSDIETLIVDACPDEDLRADLVDQGLELIETEAKTRA</sequence>
<dbReference type="EMBL" id="VYWO01000002">
    <property type="protein sequence ID" value="KAA9301134.1"/>
    <property type="molecule type" value="Genomic_DNA"/>
</dbReference>
<evidence type="ECO:0000256" key="3">
    <source>
        <dbReference type="ARBA" id="ARBA00023163"/>
    </source>
</evidence>
<dbReference type="Proteomes" id="UP000327148">
    <property type="component" value="Unassembled WGS sequence"/>
</dbReference>
<dbReference type="PROSITE" id="PS00894">
    <property type="entry name" value="HTH_DEOR_1"/>
    <property type="match status" value="1"/>
</dbReference>
<dbReference type="InterPro" id="IPR036388">
    <property type="entry name" value="WH-like_DNA-bd_sf"/>
</dbReference>
<dbReference type="PANTHER" id="PTHR30363:SF44">
    <property type="entry name" value="AGA OPERON TRANSCRIPTIONAL REPRESSOR-RELATED"/>
    <property type="match status" value="1"/>
</dbReference>
<protein>
    <submittedName>
        <fullName evidence="5">DeoR/GlpR transcriptional regulator</fullName>
    </submittedName>
</protein>
<dbReference type="OrthoDB" id="9797223at2"/>
<dbReference type="SMART" id="SM01134">
    <property type="entry name" value="DeoRC"/>
    <property type="match status" value="1"/>
</dbReference>
<organism evidence="5 6">
    <name type="scientific">Aerococcus sanguinicola</name>
    <dbReference type="NCBI Taxonomy" id="119206"/>
    <lineage>
        <taxon>Bacteria</taxon>
        <taxon>Bacillati</taxon>
        <taxon>Bacillota</taxon>
        <taxon>Bacilli</taxon>
        <taxon>Lactobacillales</taxon>
        <taxon>Aerococcaceae</taxon>
        <taxon>Aerococcus</taxon>
    </lineage>
</organism>
<reference evidence="5 6" key="1">
    <citation type="submission" date="2019-09" db="EMBL/GenBank/DDBJ databases">
        <title>Draft genome sequence assemblies of isolates from the urinary tract.</title>
        <authorList>
            <person name="Mores C.R."/>
            <person name="Putonti C."/>
            <person name="Wolfe A.J."/>
        </authorList>
    </citation>
    <scope>NUCLEOTIDE SEQUENCE [LARGE SCALE GENOMIC DNA]</scope>
    <source>
        <strain evidence="5 6">UMB623</strain>
    </source>
</reference>
<feature type="domain" description="HTH deoR-type" evidence="4">
    <location>
        <begin position="34"/>
        <end position="89"/>
    </location>
</feature>
<keyword evidence="1" id="KW-0805">Transcription regulation</keyword>
<accession>A0A5N1GL44</accession>
<evidence type="ECO:0000256" key="2">
    <source>
        <dbReference type="ARBA" id="ARBA00023125"/>
    </source>
</evidence>
<dbReference type="Pfam" id="PF00455">
    <property type="entry name" value="DeoRC"/>
    <property type="match status" value="1"/>
</dbReference>
<comment type="caution">
    <text evidence="5">The sequence shown here is derived from an EMBL/GenBank/DDBJ whole genome shotgun (WGS) entry which is preliminary data.</text>
</comment>
<proteinExistence type="predicted"/>
<dbReference type="Gene3D" id="3.40.50.1360">
    <property type="match status" value="1"/>
</dbReference>
<dbReference type="SUPFAM" id="SSF46785">
    <property type="entry name" value="Winged helix' DNA-binding domain"/>
    <property type="match status" value="1"/>
</dbReference>
<evidence type="ECO:0000256" key="1">
    <source>
        <dbReference type="ARBA" id="ARBA00023015"/>
    </source>
</evidence>
<evidence type="ECO:0000313" key="5">
    <source>
        <dbReference type="EMBL" id="KAA9301134.1"/>
    </source>
</evidence>
<name>A0A5N1GL44_9LACT</name>
<dbReference type="PANTHER" id="PTHR30363">
    <property type="entry name" value="HTH-TYPE TRANSCRIPTIONAL REGULATOR SRLR-RELATED"/>
    <property type="match status" value="1"/>
</dbReference>
<dbReference type="InterPro" id="IPR018356">
    <property type="entry name" value="Tscrpt_reg_HTH_DeoR_CS"/>
</dbReference>
<dbReference type="InterPro" id="IPR037171">
    <property type="entry name" value="NagB/RpiA_transferase-like"/>
</dbReference>
<dbReference type="PROSITE" id="PS51000">
    <property type="entry name" value="HTH_DEOR_2"/>
    <property type="match status" value="1"/>
</dbReference>